<evidence type="ECO:0000256" key="6">
    <source>
        <dbReference type="ARBA" id="ARBA00022490"/>
    </source>
</evidence>
<keyword evidence="24" id="KW-1185">Reference proteome</keyword>
<comment type="cofactor">
    <cofactor evidence="1">
        <name>Fe(2+)</name>
        <dbReference type="ChEBI" id="CHEBI:29033"/>
    </cofactor>
</comment>
<evidence type="ECO:0000256" key="8">
    <source>
        <dbReference type="ARBA" id="ARBA00022679"/>
    </source>
</evidence>
<evidence type="ECO:0000256" key="15">
    <source>
        <dbReference type="ARBA" id="ARBA00023268"/>
    </source>
</evidence>
<dbReference type="PANTHER" id="PTHR13069">
    <property type="entry name" value="ALKYLATED DNA REPAIR PROTEIN ALKB HOMOLOG 8"/>
    <property type="match status" value="1"/>
</dbReference>
<sequence length="593" mass="68413">METMSQIKKIERKVKKLQHVVLKETGVTCVAHPTKILAICNAGLVNGLTEEIIVENFKKYGNVNKVCLVPGKSCSFVSYRDLESATMAYNCFNGKLNIAQENKPVYLSFVENLVDFEEEKSWSILPEGLVVLEDFISEKDEETLLELCNFDESCGSMKNRQVKHYGYEFRYDINNVDKDKPLKEKIPMECDFLWTKLNETYFKGFVPNQLTINHYMPGQGIPHHIDTHSAFEDPIMSLSLNSSVIMDFKCDKKHFCVFLPRRSLAIMSGEARYNWTHGITPRKFDVIKSQIGFNTLQRETRVSFTFRRVLQGNCTCRYPFKCDSYAKNNEDKCIEEKVAADLEKTHVHDVYENIANHFSDTRHKPWPNVLEFVQGFQLGSLLVDVGCGNGKYLGHNKNIYEMGCDTSLGLLEVCKNRNFNIFNANCLNIPLKNNIADACISIAVIHHLANDERRLMALKEMARVLTVGGRCLIYVWAKDQKKDNEKSSYIKQDRKNRKAENIEINKNEEEITISENIKLPVHTNRTQFKHKDVLVPWKLKSTEENKQTFLREVVWAEKAVEIRPLETSMHSVFLDFGDFKHRFVAAKARVSLR</sequence>
<dbReference type="InterPro" id="IPR000504">
    <property type="entry name" value="RRM_dom"/>
</dbReference>
<dbReference type="GO" id="GO:0046872">
    <property type="term" value="F:metal ion binding"/>
    <property type="evidence" value="ECO:0007669"/>
    <property type="project" value="UniProtKB-KW"/>
</dbReference>
<dbReference type="GO" id="GO:0106335">
    <property type="term" value="F:tRNA (5-carboxymethyluridine(34)-5-O)-methyltransferase activity"/>
    <property type="evidence" value="ECO:0007669"/>
    <property type="project" value="UniProtKB-EC"/>
</dbReference>
<evidence type="ECO:0000256" key="1">
    <source>
        <dbReference type="ARBA" id="ARBA00001954"/>
    </source>
</evidence>
<dbReference type="OrthoDB" id="271595at2759"/>
<keyword evidence="13" id="KW-0408">Iron</keyword>
<dbReference type="InterPro" id="IPR034256">
    <property type="entry name" value="ALKBH8_RRM"/>
</dbReference>
<dbReference type="PROSITE" id="PS51471">
    <property type="entry name" value="FE2OG_OXY"/>
    <property type="match status" value="1"/>
</dbReference>
<feature type="domain" description="RRM" evidence="21">
    <location>
        <begin position="35"/>
        <end position="112"/>
    </location>
</feature>
<dbReference type="Gene3D" id="2.60.120.590">
    <property type="entry name" value="Alpha-ketoglutarate-dependent dioxygenase AlkB-like"/>
    <property type="match status" value="1"/>
</dbReference>
<comment type="function">
    <text evidence="17">Catalyzes the methylation of 5-carboxymethyl uridine to 5-methylcarboxymethyl uridine at the wobble position of the anticodon loop in tRNA via its methyltransferase domain. Catalyzes the last step in the formation of 5-methylcarboxymethyl uridine at the wobble position of the anticodon loop in target tRNA. Has a preference for tRNA(Arg) and tRNA(Glu), and does not bind tRNA(Lys). Binds tRNA and catalyzes the iron and alpha-ketoglutarate dependent hydroxylation of 5-methylcarboxymethyl uridine at the wobble position of the anticodon loop in tRNA via its dioxygenase domain, giving rise to 5-(S)-methoxycarbonylhydroxymethyluridine; has a preference for tRNA(Gly). Required for normal survival after DNA damage. May inhibit apoptosis and promote cell survival and angiogenesis.</text>
</comment>
<dbReference type="InterPro" id="IPR005123">
    <property type="entry name" value="Oxoglu/Fe-dep_dioxygenase_dom"/>
</dbReference>
<dbReference type="Gene3D" id="3.30.70.330">
    <property type="match status" value="1"/>
</dbReference>
<dbReference type="Pfam" id="PF13532">
    <property type="entry name" value="2OG-FeII_Oxy_2"/>
    <property type="match status" value="1"/>
</dbReference>
<evidence type="ECO:0000256" key="4">
    <source>
        <dbReference type="ARBA" id="ARBA00007879"/>
    </source>
</evidence>
<dbReference type="PROSITE" id="PS50102">
    <property type="entry name" value="RRM"/>
    <property type="match status" value="1"/>
</dbReference>
<evidence type="ECO:0000256" key="9">
    <source>
        <dbReference type="ARBA" id="ARBA00022691"/>
    </source>
</evidence>
<dbReference type="Gene3D" id="3.40.50.150">
    <property type="entry name" value="Vaccinia Virus protein VP39"/>
    <property type="match status" value="1"/>
</dbReference>
<keyword evidence="11" id="KW-0862">Zinc</keyword>
<evidence type="ECO:0000259" key="21">
    <source>
        <dbReference type="PROSITE" id="PS50102"/>
    </source>
</evidence>
<dbReference type="InterPro" id="IPR012677">
    <property type="entry name" value="Nucleotide-bd_a/b_plait_sf"/>
</dbReference>
<dbReference type="GO" id="GO:0008757">
    <property type="term" value="F:S-adenosylmethionine-dependent methyltransferase activity"/>
    <property type="evidence" value="ECO:0007669"/>
    <property type="project" value="InterPro"/>
</dbReference>
<keyword evidence="12 20" id="KW-0694">RNA-binding</keyword>
<dbReference type="InterPro" id="IPR013216">
    <property type="entry name" value="Methyltransf_11"/>
</dbReference>
<evidence type="ECO:0000256" key="5">
    <source>
        <dbReference type="ARBA" id="ARBA00012808"/>
    </source>
</evidence>
<keyword evidence="9" id="KW-0949">S-adenosyl-L-methionine</keyword>
<dbReference type="SUPFAM" id="SSF53335">
    <property type="entry name" value="S-adenosyl-L-methionine-dependent methyltransferases"/>
    <property type="match status" value="1"/>
</dbReference>
<dbReference type="GO" id="GO:0032259">
    <property type="term" value="P:methylation"/>
    <property type="evidence" value="ECO:0007669"/>
    <property type="project" value="UniProtKB-KW"/>
</dbReference>
<gene>
    <name evidence="23" type="ORF">MELIAE_LOCUS10408</name>
</gene>
<proteinExistence type="inferred from homology"/>
<dbReference type="CDD" id="cd12431">
    <property type="entry name" value="RRM_ALKBH8"/>
    <property type="match status" value="1"/>
</dbReference>
<evidence type="ECO:0000313" key="24">
    <source>
        <dbReference type="Proteomes" id="UP001154078"/>
    </source>
</evidence>
<organism evidence="23 24">
    <name type="scientific">Brassicogethes aeneus</name>
    <name type="common">Rape pollen beetle</name>
    <name type="synonym">Meligethes aeneus</name>
    <dbReference type="NCBI Taxonomy" id="1431903"/>
    <lineage>
        <taxon>Eukaryota</taxon>
        <taxon>Metazoa</taxon>
        <taxon>Ecdysozoa</taxon>
        <taxon>Arthropoda</taxon>
        <taxon>Hexapoda</taxon>
        <taxon>Insecta</taxon>
        <taxon>Pterygota</taxon>
        <taxon>Neoptera</taxon>
        <taxon>Endopterygota</taxon>
        <taxon>Coleoptera</taxon>
        <taxon>Polyphaga</taxon>
        <taxon>Cucujiformia</taxon>
        <taxon>Nitidulidae</taxon>
        <taxon>Meligethinae</taxon>
        <taxon>Brassicogethes</taxon>
    </lineage>
</organism>
<evidence type="ECO:0000256" key="10">
    <source>
        <dbReference type="ARBA" id="ARBA00022723"/>
    </source>
</evidence>
<evidence type="ECO:0000256" key="14">
    <source>
        <dbReference type="ARBA" id="ARBA00023242"/>
    </source>
</evidence>
<evidence type="ECO:0000256" key="20">
    <source>
        <dbReference type="PROSITE-ProRule" id="PRU00176"/>
    </source>
</evidence>
<comment type="similarity">
    <text evidence="4">Belongs to the alkB family.</text>
</comment>
<keyword evidence="7" id="KW-0489">Methyltransferase</keyword>
<dbReference type="EC" id="2.1.1.229" evidence="5"/>
<dbReference type="Pfam" id="PF08241">
    <property type="entry name" value="Methyltransf_11"/>
    <property type="match status" value="1"/>
</dbReference>
<evidence type="ECO:0000256" key="11">
    <source>
        <dbReference type="ARBA" id="ARBA00022833"/>
    </source>
</evidence>
<evidence type="ECO:0000256" key="19">
    <source>
        <dbReference type="ARBA" id="ARBA00049802"/>
    </source>
</evidence>
<evidence type="ECO:0000256" key="13">
    <source>
        <dbReference type="ARBA" id="ARBA00023004"/>
    </source>
</evidence>
<dbReference type="AlphaFoldDB" id="A0A9P0BDX7"/>
<keyword evidence="10" id="KW-0479">Metal-binding</keyword>
<keyword evidence="14" id="KW-0539">Nucleus</keyword>
<reference evidence="23" key="1">
    <citation type="submission" date="2021-12" db="EMBL/GenBank/DDBJ databases">
        <authorList>
            <person name="King R."/>
        </authorList>
    </citation>
    <scope>NUCLEOTIDE SEQUENCE</scope>
</reference>
<evidence type="ECO:0000256" key="18">
    <source>
        <dbReference type="ARBA" id="ARBA00049786"/>
    </source>
</evidence>
<evidence type="ECO:0000256" key="7">
    <source>
        <dbReference type="ARBA" id="ARBA00022603"/>
    </source>
</evidence>
<dbReference type="GO" id="GO:0003723">
    <property type="term" value="F:RNA binding"/>
    <property type="evidence" value="ECO:0007669"/>
    <property type="project" value="UniProtKB-UniRule"/>
</dbReference>
<dbReference type="InterPro" id="IPR051422">
    <property type="entry name" value="AlkB_tRNA_MeTrf/Diox"/>
</dbReference>
<dbReference type="EMBL" id="OV121138">
    <property type="protein sequence ID" value="CAH0560688.1"/>
    <property type="molecule type" value="Genomic_DNA"/>
</dbReference>
<comment type="catalytic activity">
    <reaction evidence="16">
        <text>5-(carboxymethyl)uridine(34) in tRNA + S-adenosyl-L-methionine = 5-(2-methoxy-2-oxoethyl)uridine(34) in tRNA + S-adenosyl-L-homocysteine</text>
        <dbReference type="Rhea" id="RHEA:43208"/>
        <dbReference type="Rhea" id="RHEA-COMP:10407"/>
        <dbReference type="Rhea" id="RHEA-COMP:10408"/>
        <dbReference type="ChEBI" id="CHEBI:57856"/>
        <dbReference type="ChEBI" id="CHEBI:59789"/>
        <dbReference type="ChEBI" id="CHEBI:74851"/>
        <dbReference type="ChEBI" id="CHEBI:74882"/>
        <dbReference type="EC" id="2.1.1.229"/>
    </reaction>
</comment>
<dbReference type="CDD" id="cd02440">
    <property type="entry name" value="AdoMet_MTases"/>
    <property type="match status" value="1"/>
</dbReference>
<keyword evidence="15" id="KW-0511">Multifunctional enzyme</keyword>
<protein>
    <recommendedName>
        <fullName evidence="5">tRNA (carboxymethyluridine(34)-5-O)-methyltransferase</fullName>
        <ecNumber evidence="5">2.1.1.229</ecNumber>
    </recommendedName>
    <alternativeName>
        <fullName evidence="18">Alkylated DNA repair protein alkB homolog 8</fullName>
    </alternativeName>
    <alternativeName>
        <fullName evidence="19">S-adenosyl-L-methionine-dependent tRNA methyltransferase ALKBH8</fullName>
    </alternativeName>
</protein>
<dbReference type="InterPro" id="IPR027450">
    <property type="entry name" value="AlkB-like"/>
</dbReference>
<dbReference type="SUPFAM" id="SSF54928">
    <property type="entry name" value="RNA-binding domain, RBD"/>
    <property type="match status" value="1"/>
</dbReference>
<evidence type="ECO:0000259" key="22">
    <source>
        <dbReference type="PROSITE" id="PS51471"/>
    </source>
</evidence>
<evidence type="ECO:0000256" key="3">
    <source>
        <dbReference type="ARBA" id="ARBA00004496"/>
    </source>
</evidence>
<dbReference type="InterPro" id="IPR029063">
    <property type="entry name" value="SAM-dependent_MTases_sf"/>
</dbReference>
<dbReference type="GO" id="GO:0005737">
    <property type="term" value="C:cytoplasm"/>
    <property type="evidence" value="ECO:0007669"/>
    <property type="project" value="UniProtKB-SubCell"/>
</dbReference>
<evidence type="ECO:0000256" key="17">
    <source>
        <dbReference type="ARBA" id="ARBA00045506"/>
    </source>
</evidence>
<dbReference type="GO" id="GO:0006400">
    <property type="term" value="P:tRNA modification"/>
    <property type="evidence" value="ECO:0007669"/>
    <property type="project" value="UniProtKB-ARBA"/>
</dbReference>
<comment type="subcellular location">
    <subcellularLocation>
        <location evidence="3">Cytoplasm</location>
    </subcellularLocation>
    <subcellularLocation>
        <location evidence="2">Nucleus</location>
    </subcellularLocation>
</comment>
<evidence type="ECO:0000256" key="12">
    <source>
        <dbReference type="ARBA" id="ARBA00022884"/>
    </source>
</evidence>
<evidence type="ECO:0000313" key="23">
    <source>
        <dbReference type="EMBL" id="CAH0560688.1"/>
    </source>
</evidence>
<dbReference type="InterPro" id="IPR037151">
    <property type="entry name" value="AlkB-like_sf"/>
</dbReference>
<dbReference type="FunFam" id="3.30.70.330:FF:000570">
    <property type="entry name" value="ALKylated DNA repair protein AlkB homolog"/>
    <property type="match status" value="1"/>
</dbReference>
<accession>A0A9P0BDX7</accession>
<dbReference type="PANTHER" id="PTHR13069:SF21">
    <property type="entry name" value="ALKYLATED DNA REPAIR PROTEIN ALKB HOMOLOG 8"/>
    <property type="match status" value="1"/>
</dbReference>
<evidence type="ECO:0000256" key="16">
    <source>
        <dbReference type="ARBA" id="ARBA00034996"/>
    </source>
</evidence>
<keyword evidence="6" id="KW-0963">Cytoplasm</keyword>
<dbReference type="InterPro" id="IPR035979">
    <property type="entry name" value="RBD_domain_sf"/>
</dbReference>
<name>A0A9P0BDX7_BRAAE</name>
<dbReference type="Pfam" id="PF00076">
    <property type="entry name" value="RRM_1"/>
    <property type="match status" value="1"/>
</dbReference>
<keyword evidence="8" id="KW-0808">Transferase</keyword>
<feature type="domain" description="Fe2OG dioxygenase" evidence="22">
    <location>
        <begin position="206"/>
        <end position="310"/>
    </location>
</feature>
<evidence type="ECO:0000256" key="2">
    <source>
        <dbReference type="ARBA" id="ARBA00004123"/>
    </source>
</evidence>
<dbReference type="SUPFAM" id="SSF51197">
    <property type="entry name" value="Clavaminate synthase-like"/>
    <property type="match status" value="1"/>
</dbReference>
<dbReference type="Proteomes" id="UP001154078">
    <property type="component" value="Chromosome 7"/>
</dbReference>